<feature type="non-terminal residue" evidence="1">
    <location>
        <position position="141"/>
    </location>
</feature>
<dbReference type="Proteomes" id="UP000623215">
    <property type="component" value="Unassembled WGS sequence"/>
</dbReference>
<protein>
    <submittedName>
        <fullName evidence="1">DUF505 domain-containing protein</fullName>
    </submittedName>
</protein>
<sequence length="141" mass="16558">MFLKKRHLEILKLMKDTSKREELKDKLPEEFEVRIAELFILGFVEISEGDITFTDVGRRMLEIIDKIPLEDIPDVYINSEIIKIMELLDKTGYVPERWNSLLVERHLADSQGLTEVGKEILKIYRESHPVVYLTPDILDFV</sequence>
<proteinExistence type="predicted"/>
<dbReference type="InterPro" id="IPR007548">
    <property type="entry name" value="DUF505"/>
</dbReference>
<dbReference type="EMBL" id="DQVW01000055">
    <property type="protein sequence ID" value="HIQ32437.1"/>
    <property type="molecule type" value="Genomic_DNA"/>
</dbReference>
<organism evidence="1 2">
    <name type="scientific">Methanothermococcus okinawensis</name>
    <dbReference type="NCBI Taxonomy" id="155863"/>
    <lineage>
        <taxon>Archaea</taxon>
        <taxon>Methanobacteriati</taxon>
        <taxon>Methanobacteriota</taxon>
        <taxon>Methanomada group</taxon>
        <taxon>Methanococci</taxon>
        <taxon>Methanococcales</taxon>
        <taxon>Methanococcaceae</taxon>
        <taxon>Methanothermococcus</taxon>
    </lineage>
</organism>
<reference evidence="1" key="1">
    <citation type="journal article" date="2020" name="ISME J.">
        <title>Gammaproteobacteria mediating utilization of methyl-, sulfur- and petroleum organic compounds in deep ocean hydrothermal plumes.</title>
        <authorList>
            <person name="Zhou Z."/>
            <person name="Liu Y."/>
            <person name="Pan J."/>
            <person name="Cron B.R."/>
            <person name="Toner B.M."/>
            <person name="Anantharaman K."/>
            <person name="Breier J.A."/>
            <person name="Dick G.J."/>
            <person name="Li M."/>
        </authorList>
    </citation>
    <scope>NUCLEOTIDE SEQUENCE</scope>
    <source>
        <strain evidence="1">SZUA-1534</strain>
    </source>
</reference>
<dbReference type="Pfam" id="PF04458">
    <property type="entry name" value="DUF505"/>
    <property type="match status" value="1"/>
</dbReference>
<accession>A0A833ED98</accession>
<name>A0A833ED98_9EURY</name>
<evidence type="ECO:0000313" key="2">
    <source>
        <dbReference type="Proteomes" id="UP000623215"/>
    </source>
</evidence>
<comment type="caution">
    <text evidence="1">The sequence shown here is derived from an EMBL/GenBank/DDBJ whole genome shotgun (WGS) entry which is preliminary data.</text>
</comment>
<dbReference type="AlphaFoldDB" id="A0A833ED98"/>
<gene>
    <name evidence="1" type="ORF">EYH55_03030</name>
</gene>
<evidence type="ECO:0000313" key="1">
    <source>
        <dbReference type="EMBL" id="HIQ32437.1"/>
    </source>
</evidence>